<feature type="repeat" description="WD" evidence="5">
    <location>
        <begin position="466"/>
        <end position="499"/>
    </location>
</feature>
<feature type="repeat" description="WD" evidence="5">
    <location>
        <begin position="424"/>
        <end position="465"/>
    </location>
</feature>
<evidence type="ECO:0000256" key="3">
    <source>
        <dbReference type="ARBA" id="ARBA00022737"/>
    </source>
</evidence>
<evidence type="ECO:0000256" key="1">
    <source>
        <dbReference type="ARBA" id="ARBA00004604"/>
    </source>
</evidence>
<feature type="domain" description="NLE" evidence="6">
    <location>
        <begin position="2"/>
        <end position="65"/>
    </location>
</feature>
<dbReference type="InterPro" id="IPR036322">
    <property type="entry name" value="WD40_repeat_dom_sf"/>
</dbReference>
<evidence type="ECO:0000256" key="4">
    <source>
        <dbReference type="ARBA" id="ARBA00023242"/>
    </source>
</evidence>
<dbReference type="InterPro" id="IPR012972">
    <property type="entry name" value="NLE"/>
</dbReference>
<dbReference type="Proteomes" id="UP000315496">
    <property type="component" value="Chromosome 4"/>
</dbReference>
<proteinExistence type="predicted"/>
<keyword evidence="8" id="KW-1185">Reference proteome</keyword>
<feature type="repeat" description="WD" evidence="5">
    <location>
        <begin position="382"/>
        <end position="423"/>
    </location>
</feature>
<dbReference type="AlphaFoldDB" id="A0A4Z1SN16"/>
<keyword evidence="2 5" id="KW-0853">WD repeat</keyword>
<reference evidence="7 8" key="1">
    <citation type="submission" date="2019-05" db="EMBL/GenBank/DDBJ databases">
        <title>The compact genome of Giardia muris reveals important steps in the evolution of intestinal protozoan parasites.</title>
        <authorList>
            <person name="Xu F."/>
            <person name="Jimenez-Gonzalez A."/>
            <person name="Einarsson E."/>
            <person name="Astvaldsson A."/>
            <person name="Peirasmaki D."/>
            <person name="Eckmann L."/>
            <person name="Andersson J.O."/>
            <person name="Svard S.G."/>
            <person name="Jerlstrom-Hultqvist J."/>
        </authorList>
    </citation>
    <scope>NUCLEOTIDE SEQUENCE [LARGE SCALE GENOMIC DNA]</scope>
    <source>
        <strain evidence="7 8">Roberts-Thomson</strain>
    </source>
</reference>
<comment type="subcellular location">
    <subcellularLocation>
        <location evidence="1">Nucleus</location>
        <location evidence="1">Nucleolus</location>
    </subcellularLocation>
</comment>
<dbReference type="OrthoDB" id="10267436at2759"/>
<name>A0A4Z1SN16_GIAMU</name>
<dbReference type="PANTHER" id="PTHR19848:SF0">
    <property type="entry name" value="NOTCHLESS PROTEIN HOMOLOG 1"/>
    <property type="match status" value="1"/>
</dbReference>
<dbReference type="PANTHER" id="PTHR19848">
    <property type="entry name" value="WD40 REPEAT PROTEIN"/>
    <property type="match status" value="1"/>
</dbReference>
<feature type="repeat" description="WD" evidence="5">
    <location>
        <begin position="219"/>
        <end position="241"/>
    </location>
</feature>
<dbReference type="Pfam" id="PF08154">
    <property type="entry name" value="NLE"/>
    <property type="match status" value="1"/>
</dbReference>
<dbReference type="InterPro" id="IPR001680">
    <property type="entry name" value="WD40_rpt"/>
</dbReference>
<feature type="repeat" description="WD" evidence="5">
    <location>
        <begin position="140"/>
        <end position="181"/>
    </location>
</feature>
<evidence type="ECO:0000313" key="8">
    <source>
        <dbReference type="Proteomes" id="UP000315496"/>
    </source>
</evidence>
<dbReference type="InterPro" id="IPR020472">
    <property type="entry name" value="WD40_PAC1"/>
</dbReference>
<dbReference type="CDD" id="cd00200">
    <property type="entry name" value="WD40"/>
    <property type="match status" value="1"/>
</dbReference>
<protein>
    <submittedName>
        <fullName evidence="7">Notchless</fullName>
    </submittedName>
</protein>
<dbReference type="InterPro" id="IPR015943">
    <property type="entry name" value="WD40/YVTN_repeat-like_dom_sf"/>
</dbReference>
<dbReference type="GO" id="GO:0005730">
    <property type="term" value="C:nucleolus"/>
    <property type="evidence" value="ECO:0007669"/>
    <property type="project" value="UniProtKB-SubCell"/>
</dbReference>
<dbReference type="GO" id="GO:0000027">
    <property type="term" value="P:ribosomal large subunit assembly"/>
    <property type="evidence" value="ECO:0007669"/>
    <property type="project" value="TreeGrafter"/>
</dbReference>
<dbReference type="PROSITE" id="PS00678">
    <property type="entry name" value="WD_REPEATS_1"/>
    <property type="match status" value="1"/>
</dbReference>
<evidence type="ECO:0000259" key="6">
    <source>
        <dbReference type="Pfam" id="PF08154"/>
    </source>
</evidence>
<dbReference type="SMART" id="SM00320">
    <property type="entry name" value="WD40"/>
    <property type="match status" value="8"/>
</dbReference>
<dbReference type="PRINTS" id="PR00320">
    <property type="entry name" value="GPROTEINBRPT"/>
</dbReference>
<dbReference type="VEuPathDB" id="GiardiaDB:GMRT_12796"/>
<organism evidence="7 8">
    <name type="scientific">Giardia muris</name>
    <dbReference type="NCBI Taxonomy" id="5742"/>
    <lineage>
        <taxon>Eukaryota</taxon>
        <taxon>Metamonada</taxon>
        <taxon>Diplomonadida</taxon>
        <taxon>Hexamitidae</taxon>
        <taxon>Giardiinae</taxon>
        <taxon>Giardia</taxon>
    </lineage>
</organism>
<keyword evidence="4" id="KW-0539">Nucleus</keyword>
<gene>
    <name evidence="7" type="ORF">GMRT_12796</name>
</gene>
<dbReference type="Pfam" id="PF00400">
    <property type="entry name" value="WD40"/>
    <property type="match status" value="7"/>
</dbReference>
<evidence type="ECO:0000256" key="5">
    <source>
        <dbReference type="PROSITE-ProRule" id="PRU00221"/>
    </source>
</evidence>
<accession>A0A4Z1SN16</accession>
<dbReference type="SUPFAM" id="SSF50978">
    <property type="entry name" value="WD40 repeat-like"/>
    <property type="match status" value="1"/>
</dbReference>
<dbReference type="Gene3D" id="2.130.10.10">
    <property type="entry name" value="YVTN repeat-like/Quinoprotein amine dehydrogenase"/>
    <property type="match status" value="3"/>
</dbReference>
<evidence type="ECO:0000313" key="7">
    <source>
        <dbReference type="EMBL" id="TNJ27124.1"/>
    </source>
</evidence>
<evidence type="ECO:0000256" key="2">
    <source>
        <dbReference type="ARBA" id="ARBA00022574"/>
    </source>
</evidence>
<dbReference type="InterPro" id="IPR019775">
    <property type="entry name" value="WD40_repeat_CS"/>
</dbReference>
<sequence>MVLVAFQTDTGEKLTETIEVPDDSTPAELQELLDTLQRVDLDDAPTRYSFFLGGQEIQGTLGHTIVYAEMSTETTVFITCRPLALFAVRAVSRCSAVLEGHSEGVLDISFSPDSITLASGSGDRTIRIWDTLTATCKHILKGHSNWVIRVAYSPCGRHLASAGVDGELRIWDPITNKALHSKALRGHKKFISSLAWQPLPLVVKDATSEPEPPADALRLVTGSKDGTVRIWNVLSGTCEHVIHSGTQCVTDVKWTRSSYLLVSSEDTKLYVYSTPFVTGTDRSAPLSIQYRCLAMLQNHGHWVNSIATSTDWLQRYGSKAWAALGEKYYRQMTRTPEVFLTCSDDHNINLYTMADLIQALPTSTTPGEPPMILTALQPKCRMTGHAKPVNHIAFSPDGHYIASASFDRTVRLWDGTTGKQLAIFRGHASACYRVCFSADSKFLVSCSKDSTSKLYSLAKRKLIRDLPGHEDEVFALDWSLSGEMAATGSKDKTVRLWRN</sequence>
<keyword evidence="3" id="KW-0677">Repeat</keyword>
<comment type="caution">
    <text evidence="7">The sequence shown here is derived from an EMBL/GenBank/DDBJ whole genome shotgun (WGS) entry which is preliminary data.</text>
</comment>
<dbReference type="PROSITE" id="PS50082">
    <property type="entry name" value="WD_REPEATS_2"/>
    <property type="match status" value="6"/>
</dbReference>
<dbReference type="PROSITE" id="PS50294">
    <property type="entry name" value="WD_REPEATS_REGION"/>
    <property type="match status" value="4"/>
</dbReference>
<dbReference type="EMBL" id="VDLU01000004">
    <property type="protein sequence ID" value="TNJ27124.1"/>
    <property type="molecule type" value="Genomic_DNA"/>
</dbReference>
<feature type="repeat" description="WD" evidence="5">
    <location>
        <begin position="98"/>
        <end position="130"/>
    </location>
</feature>